<name>A0ACD0P687_9BASI</name>
<keyword evidence="2" id="KW-1185">Reference proteome</keyword>
<dbReference type="EMBL" id="KZ819718">
    <property type="protein sequence ID" value="PWN53605.1"/>
    <property type="molecule type" value="Genomic_DNA"/>
</dbReference>
<accession>A0ACD0P687</accession>
<dbReference type="Proteomes" id="UP000245626">
    <property type="component" value="Unassembled WGS sequence"/>
</dbReference>
<sequence length="1741" mass="187279">MERENPSPSQHSRLATDPPLPPSRSQIVLPETPTSQTSQLSAKAGQKVTEDDMASQGASLHISLPPNYPQPTETSFSPPPHRAFNQKSPSISNVYSPSSSVALPAIGLPAAQGPSEEPSLPPHRRFGSSGGDIIAFQANPGSPFSPFSHSGHSKTISDSPGVRSAKSTPGRLFVNDELDQQDPDSFPAAGGSGPTGRRELDLTLPPAMLSSGRKASVSLQLFKETNSVSTSSQQSGSSFIDKGKVESSPVGASRSKARSEFRPVPPTPLNRQSRPFGRSSISVGPFPKGKGKVDVQGSQSIALGESSRSASPGALELRNLNIHNDPPSPRDRPATPSSLLGHSTTGGLDGAPDRTNGLLAPDMGIASVPPTWPSAFRKARRSKTVPPPALGNRGAEGQASADAAKDVASRTSVGPRSLRQETTPKAALASLPSGTSPPVQKLEGPDASMSHSSWQHVHPSRGSGTDPSFERHRAAPSEYEDDSLDDNEDGEVDGEFEDDLGLYSETDDEVAFSGSEWNDDVRDDEIGGKWDEEQDEAGLSSSIVMGSSPVVQAEAMGAHQARATSFAPPAVVQLQPYTNQVGGHNAFFRFSKRAVCKPLVSRENQFYEAIERDHPSLLAFIPQYLGVLNVTYRHVKEDDGGRGGQTGEESSEMAENGGRVDALTRSEGGAGELKGGPGSGRSSRSGRRDSEMSRGRRKVFDGQEDHDREVPEVALDMNRHMIPEWMLRRSRIATSSTSASASTRNSVTGTPQRSRNSSRPARRGHSSVEREPGGLDRHLSGSKSYQFSSSAGADRSATMTHAPSFASFDAESSTFLRSGNAVGRADQSLSTSPFSPVTSPSHSPQFPKDRSSHWNLKAADSPGGARSMESSFHMSEGLGANCEVSNKLPRGRGLSPIASQPSQPNSQCIFGKGITTVNRKLQEQVLREVFSSPMLKDGGDPRWGGSAKRNARKSRRRLAKAWEESEQGEKRRAAAKAVPSVGDDSIRTIVPSRPSTAVSESIGFKGRSEDNSLYLSPASTSRALRQPSTPPRSPPSRPSKSNSPRPLDQSFQPQPTSPGVSTEGRREMVNDQESMGNVNTDSSTPASRRPRRVYSDLTLSLKRGGFDMGITPIETTPDSSINGIHSSSPTESALPSTFSERTGSVEKPEGHVRATGEKLEGEHLSETQRKRRGSEDGHMLAMTDDQENNAAVDDETHLRSGSAFDSGLPDAAAEVPQGWSTAYGDPGDQLISSSKALPASALTPIGASETRQKTPQQLPQTQSSNGSRDTEPTAFGFVGVKPREIQDDAGSSANTAGERETSPTRQEQFLLMEDLTGRLKSPCVLDLKMGTRQYGLDATDAKKASQTKKCDKTTSRTHGVRICGMQVFDCETHSYIFQDKYYGRKVLPSEFPEALGRFLYDGKRVLVHHVPLILEKIYRLARIVHRLKGYRFYASSLLFIYDGDCQTQAKLESEFERRCAKGQGGVYAPIMGIPAILDSAMTTPSYSLGGGGAAENNVGISFGKPFGEPEFEEVEGGQSFSIGSSPLLGPSSVPYQPHGHQGSAGLKPRRRRRKGEMNIRIIDFAHCTTGSDYDFSHLDNGRSENQGRKEAARATQETHPEVVGGEPHGHEQPPLPIARFPPTLTDGPDSGYLYGLKNLAATFEKIWEKERDRRREMRRSLGLKSRDIVNMDPAKLRSLFRPDKGVGEDTRGGSEGEEMGDYEFCARLSLIDIGSLDIPGKEVFDEIFSSGPGGLNGYVST</sequence>
<proteinExistence type="predicted"/>
<organism evidence="1 2">
    <name type="scientific">Violaceomyces palustris</name>
    <dbReference type="NCBI Taxonomy" id="1673888"/>
    <lineage>
        <taxon>Eukaryota</taxon>
        <taxon>Fungi</taxon>
        <taxon>Dikarya</taxon>
        <taxon>Basidiomycota</taxon>
        <taxon>Ustilaginomycotina</taxon>
        <taxon>Ustilaginomycetes</taxon>
        <taxon>Violaceomycetales</taxon>
        <taxon>Violaceomycetaceae</taxon>
        <taxon>Violaceomyces</taxon>
    </lineage>
</organism>
<evidence type="ECO:0000313" key="2">
    <source>
        <dbReference type="Proteomes" id="UP000245626"/>
    </source>
</evidence>
<gene>
    <name evidence="1" type="ORF">IE53DRAFT_140724</name>
</gene>
<evidence type="ECO:0000313" key="1">
    <source>
        <dbReference type="EMBL" id="PWN53605.1"/>
    </source>
</evidence>
<reference evidence="1 2" key="1">
    <citation type="journal article" date="2018" name="Mol. Biol. Evol.">
        <title>Broad Genomic Sampling Reveals a Smut Pathogenic Ancestry of the Fungal Clade Ustilaginomycotina.</title>
        <authorList>
            <person name="Kijpornyongpan T."/>
            <person name="Mondo S.J."/>
            <person name="Barry K."/>
            <person name="Sandor L."/>
            <person name="Lee J."/>
            <person name="Lipzen A."/>
            <person name="Pangilinan J."/>
            <person name="LaButti K."/>
            <person name="Hainaut M."/>
            <person name="Henrissat B."/>
            <person name="Grigoriev I.V."/>
            <person name="Spatafora J.W."/>
            <person name="Aime M.C."/>
        </authorList>
    </citation>
    <scope>NUCLEOTIDE SEQUENCE [LARGE SCALE GENOMIC DNA]</scope>
    <source>
        <strain evidence="1 2">SA 807</strain>
    </source>
</reference>
<protein>
    <submittedName>
        <fullName evidence="1">Uncharacterized protein</fullName>
    </submittedName>
</protein>